<accession>A0A4S8IXH7</accession>
<organism evidence="1 2">
    <name type="scientific">Musa balbisiana</name>
    <name type="common">Banana</name>
    <dbReference type="NCBI Taxonomy" id="52838"/>
    <lineage>
        <taxon>Eukaryota</taxon>
        <taxon>Viridiplantae</taxon>
        <taxon>Streptophyta</taxon>
        <taxon>Embryophyta</taxon>
        <taxon>Tracheophyta</taxon>
        <taxon>Spermatophyta</taxon>
        <taxon>Magnoliopsida</taxon>
        <taxon>Liliopsida</taxon>
        <taxon>Zingiberales</taxon>
        <taxon>Musaceae</taxon>
        <taxon>Musa</taxon>
    </lineage>
</organism>
<keyword evidence="2" id="KW-1185">Reference proteome</keyword>
<dbReference type="STRING" id="52838.A0A4S8IXH7"/>
<evidence type="ECO:0000313" key="2">
    <source>
        <dbReference type="Proteomes" id="UP000317650"/>
    </source>
</evidence>
<comment type="caution">
    <text evidence="1">The sequence shown here is derived from an EMBL/GenBank/DDBJ whole genome shotgun (WGS) entry which is preliminary data.</text>
</comment>
<protein>
    <submittedName>
        <fullName evidence="1">Uncharacterized protein</fullName>
    </submittedName>
</protein>
<proteinExistence type="predicted"/>
<dbReference type="EMBL" id="PYDT01000008">
    <property type="protein sequence ID" value="THU53591.1"/>
    <property type="molecule type" value="Genomic_DNA"/>
</dbReference>
<gene>
    <name evidence="1" type="ORF">C4D60_Mb10t16030</name>
</gene>
<sequence length="151" mass="17373">MPVAPYEATIDDLKRQLRAKEVEAESLKEKLRSATLGTFGKERAALFPARGSDASLYPQPRFLEMAFRFRSNRCAGTATPELFEAYMDESEVCVQVPSAHLLSLMRSARWDIVAARQDHHRCRRRRRRRRRPLAIPDLEPRDTQVRPGVVP</sequence>
<dbReference type="Proteomes" id="UP000317650">
    <property type="component" value="Chromosome 10"/>
</dbReference>
<name>A0A4S8IXH7_MUSBA</name>
<reference evidence="1 2" key="1">
    <citation type="journal article" date="2019" name="Nat. Plants">
        <title>Genome sequencing of Musa balbisiana reveals subgenome evolution and function divergence in polyploid bananas.</title>
        <authorList>
            <person name="Yao X."/>
        </authorList>
    </citation>
    <scope>NUCLEOTIDE SEQUENCE [LARGE SCALE GENOMIC DNA]</scope>
    <source>
        <strain evidence="2">cv. DH-PKW</strain>
        <tissue evidence="1">Leaves</tissue>
    </source>
</reference>
<evidence type="ECO:0000313" key="1">
    <source>
        <dbReference type="EMBL" id="THU53591.1"/>
    </source>
</evidence>
<dbReference type="AlphaFoldDB" id="A0A4S8IXH7"/>